<name>A0A7G9Z7Q3_9EURY</name>
<dbReference type="InterPro" id="IPR022431">
    <property type="entry name" value="Cyclic_DHFL_synthase_mqnC"/>
</dbReference>
<dbReference type="PROSITE" id="PS51918">
    <property type="entry name" value="RADICAL_SAM"/>
    <property type="match status" value="1"/>
</dbReference>
<dbReference type="AlphaFoldDB" id="A0A7G9Z7Q3"/>
<feature type="binding site" evidence="8">
    <location>
        <position position="292"/>
    </location>
    <ligand>
        <name>(3R)-3-methyl-D-ornithine</name>
        <dbReference type="ChEBI" id="CHEBI:64642"/>
    </ligand>
</feature>
<dbReference type="Pfam" id="PF19288">
    <property type="entry name" value="CofH_C"/>
    <property type="match status" value="1"/>
</dbReference>
<comment type="catalytic activity">
    <reaction evidence="6">
        <text>dehypoxanthine futalosine + S-adenosyl-L-methionine = cyclic dehypoxanthinylfutalosinate + 5'-deoxyadenosine + L-methionine + H(+)</text>
        <dbReference type="Rhea" id="RHEA:33083"/>
        <dbReference type="ChEBI" id="CHEBI:15378"/>
        <dbReference type="ChEBI" id="CHEBI:17319"/>
        <dbReference type="ChEBI" id="CHEBI:57844"/>
        <dbReference type="ChEBI" id="CHEBI:58864"/>
        <dbReference type="ChEBI" id="CHEBI:59789"/>
        <dbReference type="ChEBI" id="CHEBI:64270"/>
        <dbReference type="EC" id="1.21.98.1"/>
    </reaction>
</comment>
<dbReference type="UniPathway" id="UPA00079"/>
<keyword evidence="6" id="KW-0560">Oxidoreductase</keyword>
<feature type="binding site" evidence="8">
    <location>
        <position position="178"/>
    </location>
    <ligand>
        <name>S-adenosyl-L-methionine</name>
        <dbReference type="ChEBI" id="CHEBI:59789"/>
    </ligand>
</feature>
<dbReference type="GO" id="GO:0046992">
    <property type="term" value="F:oxidoreductase activity, acting on X-H and Y-H to form an X-Y bond"/>
    <property type="evidence" value="ECO:0007669"/>
    <property type="project" value="UniProtKB-UniRule"/>
</dbReference>
<protein>
    <recommendedName>
        <fullName evidence="6">Cyclic dehypoxanthine futalosine synthase</fullName>
        <shortName evidence="6">Cyclic DHFL synthase</shortName>
        <ecNumber evidence="6">1.21.98.1</ecNumber>
    </recommendedName>
    <alternativeName>
        <fullName evidence="6">Dehypoxanthine futalosine cyclase</fullName>
        <shortName evidence="6">DHFL cyclase</shortName>
    </alternativeName>
    <alternativeName>
        <fullName evidence="6">Menaquinone biosynthetic enzyme MqnC</fullName>
    </alternativeName>
</protein>
<keyword evidence="6" id="KW-0474">Menaquinone biosynthesis</keyword>
<evidence type="ECO:0000313" key="10">
    <source>
        <dbReference type="EMBL" id="QNO56287.1"/>
    </source>
</evidence>
<gene>
    <name evidence="10" type="primary">cofH_2</name>
    <name evidence="6" type="synonym">mqnC</name>
    <name evidence="10" type="ORF">HFIEAGJK_00004</name>
</gene>
<dbReference type="SFLD" id="SFLDG01388">
    <property type="entry name" value="7_8-didemethyl-8-hydroxy-5-dea"/>
    <property type="match status" value="1"/>
</dbReference>
<comment type="function">
    <text evidence="6">Radical SAM enzyme that catalyzes the cyclization of dehypoxanthine futalosine (DHFL) into cyclic dehypoxanthine futalosine (CDHFL), a step in the biosynthesis of menaquinone (MK, vitamin K2).</text>
</comment>
<keyword evidence="10" id="KW-0808">Transferase</keyword>
<comment type="cofactor">
    <cofactor evidence="6 7">
        <name>[4Fe-4S] cluster</name>
        <dbReference type="ChEBI" id="CHEBI:49883"/>
    </cofactor>
    <text evidence="6 7">Binds 1 [4Fe-4S] cluster. The cluster is coordinated with 3 cysteines and an exchangeable S-adenosyl-L-methionine.</text>
</comment>
<dbReference type="EMBL" id="MT631652">
    <property type="protein sequence ID" value="QNO56287.1"/>
    <property type="molecule type" value="Genomic_DNA"/>
</dbReference>
<dbReference type="SFLD" id="SFLDG01389">
    <property type="entry name" value="menaquinone_synthsis_involved"/>
    <property type="match status" value="2"/>
</dbReference>
<dbReference type="GO" id="GO:0016765">
    <property type="term" value="F:transferase activity, transferring alkyl or aryl (other than methyl) groups"/>
    <property type="evidence" value="ECO:0007669"/>
    <property type="project" value="InterPro"/>
</dbReference>
<comment type="similarity">
    <text evidence="6">Belongs to the radical SAM superfamily. MqnC family.</text>
</comment>
<dbReference type="NCBIfam" id="TIGR03699">
    <property type="entry name" value="menaquin_MqnC"/>
    <property type="match status" value="1"/>
</dbReference>
<feature type="binding site" evidence="6 7">
    <location>
        <position position="74"/>
    </location>
    <ligand>
        <name>[4Fe-4S] cluster</name>
        <dbReference type="ChEBI" id="CHEBI:49883"/>
        <note>4Fe-4S-S-AdoMet</note>
    </ligand>
</feature>
<dbReference type="PIRSF" id="PIRSF004762">
    <property type="entry name" value="CHP00423"/>
    <property type="match status" value="1"/>
</dbReference>
<evidence type="ECO:0000256" key="4">
    <source>
        <dbReference type="ARBA" id="ARBA00023004"/>
    </source>
</evidence>
<dbReference type="InterPro" id="IPR013785">
    <property type="entry name" value="Aldolase_TIM"/>
</dbReference>
<feature type="binding site" evidence="8">
    <location>
        <position position="73"/>
    </location>
    <ligand>
        <name>S-adenosyl-L-methionine</name>
        <dbReference type="ChEBI" id="CHEBI:59789"/>
    </ligand>
</feature>
<dbReference type="GO" id="GO:0051539">
    <property type="term" value="F:4 iron, 4 sulfur cluster binding"/>
    <property type="evidence" value="ECO:0007669"/>
    <property type="project" value="UniProtKB-KW"/>
</dbReference>
<dbReference type="SFLD" id="SFLDS00029">
    <property type="entry name" value="Radical_SAM"/>
    <property type="match status" value="2"/>
</dbReference>
<dbReference type="InterPro" id="IPR020050">
    <property type="entry name" value="FO_synthase_su2"/>
</dbReference>
<dbReference type="Pfam" id="PF04055">
    <property type="entry name" value="Radical_SAM"/>
    <property type="match status" value="1"/>
</dbReference>
<dbReference type="SFLD" id="SFLDG01064">
    <property type="entry name" value="F420__menaquinone_cofactor_bio"/>
    <property type="match status" value="2"/>
</dbReference>
<dbReference type="PANTHER" id="PTHR43076:SF1">
    <property type="entry name" value="LIPOYL SYNTHASE 2"/>
    <property type="match status" value="1"/>
</dbReference>
<dbReference type="InterPro" id="IPR058240">
    <property type="entry name" value="rSAM_sf"/>
</dbReference>
<dbReference type="SUPFAM" id="SSF102114">
    <property type="entry name" value="Radical SAM enzymes"/>
    <property type="match status" value="1"/>
</dbReference>
<evidence type="ECO:0000256" key="2">
    <source>
        <dbReference type="ARBA" id="ARBA00022691"/>
    </source>
</evidence>
<dbReference type="InterPro" id="IPR007197">
    <property type="entry name" value="rSAM"/>
</dbReference>
<dbReference type="SMART" id="SM00729">
    <property type="entry name" value="Elp3"/>
    <property type="match status" value="1"/>
</dbReference>
<dbReference type="SFLD" id="SFLDF00342">
    <property type="entry name" value="cyclic_dehypoxanthine_futalosi"/>
    <property type="match status" value="1"/>
</dbReference>
<evidence type="ECO:0000259" key="9">
    <source>
        <dbReference type="PROSITE" id="PS51918"/>
    </source>
</evidence>
<organism evidence="10">
    <name type="scientific">Candidatus Methanophaga sp. ANME-1 ERB7</name>
    <dbReference type="NCBI Taxonomy" id="2759913"/>
    <lineage>
        <taxon>Archaea</taxon>
        <taxon>Methanobacteriati</taxon>
        <taxon>Methanobacteriota</taxon>
        <taxon>Stenosarchaea group</taxon>
        <taxon>Methanomicrobia</taxon>
        <taxon>Candidatus Methanophagales</taxon>
        <taxon>Candidatus Methanophagaceae</taxon>
        <taxon>Candidatus Methanophaga</taxon>
    </lineage>
</organism>
<keyword evidence="4 6" id="KW-0408">Iron</keyword>
<dbReference type="GO" id="GO:0044689">
    <property type="term" value="F:7,8-didemethyl-8-hydroxy-5-deazariboflavin synthase activity"/>
    <property type="evidence" value="ECO:0007669"/>
    <property type="project" value="TreeGrafter"/>
</dbReference>
<comment type="pathway">
    <text evidence="6">Quinol/quinone metabolism; menaquinone biosynthesis.</text>
</comment>
<sequence>MNTDYSEWKAYVEKNLEGVDLSFEEAEHLFDMPLPVIGRIADEVRRRRCGELVTFVIDRNISYTNRCVSSCKFCAFYAKNSEESYVLSKEEILRKVEETVDVGGTQILIQGGHNPEIRIEWYEDLFSTIKREFPEVQLHSLSPPEIYFIARNEGIGIRETLERLRETGLDSLPGGGAEILSDRVRKVISPNKVGADDWIEVMEIAHSIGMKTTATMMFGHIETNEEIVEHLFRIRDLQNKTKGFTAFIPWTFQPKNTELYEDIKVPVSVTRYLQVLAVSRIVLRSIRNVQASWLTQDFEVGKLALFFGANDFGGTILEENVVTAAGKEHKPARVEEIIKAVESVGRPVAQRNTRYEIL</sequence>
<reference evidence="10" key="1">
    <citation type="submission" date="2020-06" db="EMBL/GenBank/DDBJ databases">
        <title>Unique genomic features of the anaerobic methanotrophic archaea.</title>
        <authorList>
            <person name="Chadwick G.L."/>
            <person name="Skennerton C.T."/>
            <person name="Laso-Perez R."/>
            <person name="Leu A.O."/>
            <person name="Speth D.R."/>
            <person name="Yu H."/>
            <person name="Morgan-Lang C."/>
            <person name="Hatzenpichler R."/>
            <person name="Goudeau D."/>
            <person name="Malmstrom R."/>
            <person name="Brazelton W.J."/>
            <person name="Woyke T."/>
            <person name="Hallam S.J."/>
            <person name="Tyson G.W."/>
            <person name="Wegener G."/>
            <person name="Boetius A."/>
            <person name="Orphan V."/>
        </authorList>
    </citation>
    <scope>NUCLEOTIDE SEQUENCE</scope>
</reference>
<dbReference type="PANTHER" id="PTHR43076">
    <property type="entry name" value="FO SYNTHASE (COFH)"/>
    <property type="match status" value="1"/>
</dbReference>
<accession>A0A7G9Z7Q3</accession>
<keyword evidence="2 6" id="KW-0949">S-adenosyl-L-methionine</keyword>
<feature type="binding site" evidence="8">
    <location>
        <position position="142"/>
    </location>
    <ligand>
        <name>(3R)-3-methyl-D-ornithine</name>
        <dbReference type="ChEBI" id="CHEBI:64642"/>
    </ligand>
</feature>
<dbReference type="GO" id="GO:0005506">
    <property type="term" value="F:iron ion binding"/>
    <property type="evidence" value="ECO:0007669"/>
    <property type="project" value="UniProtKB-UniRule"/>
</dbReference>
<dbReference type="SFLD" id="SFLDF00343">
    <property type="entry name" value="aminofutalosine_synthase_(mqnE"/>
    <property type="match status" value="1"/>
</dbReference>
<dbReference type="InterPro" id="IPR034405">
    <property type="entry name" value="F420"/>
</dbReference>
<dbReference type="GO" id="GO:0009234">
    <property type="term" value="P:menaquinone biosynthetic process"/>
    <property type="evidence" value="ECO:0007669"/>
    <property type="project" value="UniProtKB-UniRule"/>
</dbReference>
<feature type="binding site" evidence="6 7">
    <location>
        <position position="71"/>
    </location>
    <ligand>
        <name>[4Fe-4S] cluster</name>
        <dbReference type="ChEBI" id="CHEBI:49883"/>
        <note>4Fe-4S-S-AdoMet</note>
    </ligand>
</feature>
<evidence type="ECO:0000256" key="5">
    <source>
        <dbReference type="ARBA" id="ARBA00023014"/>
    </source>
</evidence>
<dbReference type="InterPro" id="IPR045567">
    <property type="entry name" value="CofH/MnqC-like_C"/>
</dbReference>
<feature type="binding site" evidence="6 7">
    <location>
        <position position="67"/>
    </location>
    <ligand>
        <name>[4Fe-4S] cluster</name>
        <dbReference type="ChEBI" id="CHEBI:49883"/>
        <note>4Fe-4S-S-AdoMet</note>
    </ligand>
</feature>
<keyword evidence="5 6" id="KW-0411">Iron-sulfur</keyword>
<dbReference type="HAMAP" id="MF_00992">
    <property type="entry name" value="MqnC"/>
    <property type="match status" value="1"/>
</dbReference>
<dbReference type="Gene3D" id="3.20.20.70">
    <property type="entry name" value="Aldolase class I"/>
    <property type="match status" value="1"/>
</dbReference>
<evidence type="ECO:0000256" key="3">
    <source>
        <dbReference type="ARBA" id="ARBA00022723"/>
    </source>
</evidence>
<evidence type="ECO:0000256" key="1">
    <source>
        <dbReference type="ARBA" id="ARBA00022485"/>
    </source>
</evidence>
<dbReference type="InterPro" id="IPR006638">
    <property type="entry name" value="Elp3/MiaA/NifB-like_rSAM"/>
</dbReference>
<evidence type="ECO:0000256" key="6">
    <source>
        <dbReference type="HAMAP-Rule" id="MF_00992"/>
    </source>
</evidence>
<dbReference type="CDD" id="cd01335">
    <property type="entry name" value="Radical_SAM"/>
    <property type="match status" value="1"/>
</dbReference>
<proteinExistence type="inferred from homology"/>
<keyword evidence="1 6" id="KW-0004">4Fe-4S</keyword>
<dbReference type="EC" id="1.21.98.1" evidence="6"/>
<dbReference type="NCBIfam" id="TIGR00423">
    <property type="entry name" value="CofH family radical SAM protein"/>
    <property type="match status" value="1"/>
</dbReference>
<evidence type="ECO:0000256" key="8">
    <source>
        <dbReference type="PIRSR" id="PIRSR004762-2"/>
    </source>
</evidence>
<evidence type="ECO:0000256" key="7">
    <source>
        <dbReference type="PIRSR" id="PIRSR004762-1"/>
    </source>
</evidence>
<feature type="domain" description="Radical SAM core" evidence="9">
    <location>
        <begin position="53"/>
        <end position="287"/>
    </location>
</feature>
<keyword evidence="3 6" id="KW-0479">Metal-binding</keyword>